<dbReference type="GeneID" id="104956773"/>
<name>A0A6I9P521_9TELE</name>
<evidence type="ECO:0000313" key="3">
    <source>
        <dbReference type="Proteomes" id="UP000504611"/>
    </source>
</evidence>
<dbReference type="KEGG" id="ncc:104956773"/>
<organism evidence="3 4">
    <name type="scientific">Notothenia coriiceps</name>
    <name type="common">black rockcod</name>
    <dbReference type="NCBI Taxonomy" id="8208"/>
    <lineage>
        <taxon>Eukaryota</taxon>
        <taxon>Metazoa</taxon>
        <taxon>Chordata</taxon>
        <taxon>Craniata</taxon>
        <taxon>Vertebrata</taxon>
        <taxon>Euteleostomi</taxon>
        <taxon>Actinopterygii</taxon>
        <taxon>Neopterygii</taxon>
        <taxon>Teleostei</taxon>
        <taxon>Neoteleostei</taxon>
        <taxon>Acanthomorphata</taxon>
        <taxon>Eupercaria</taxon>
        <taxon>Perciformes</taxon>
        <taxon>Notothenioidei</taxon>
        <taxon>Nototheniidae</taxon>
        <taxon>Notothenia</taxon>
    </lineage>
</organism>
<evidence type="ECO:0000259" key="2">
    <source>
        <dbReference type="Pfam" id="PF25529"/>
    </source>
</evidence>
<feature type="chain" id="PRO_5026815385" evidence="1">
    <location>
        <begin position="21"/>
        <end position="214"/>
    </location>
</feature>
<dbReference type="OrthoDB" id="8873703at2759"/>
<feature type="domain" description="Cytosolic endo-beta-N-acetylglucosaminidase C-terminal" evidence="2">
    <location>
        <begin position="98"/>
        <end position="209"/>
    </location>
</feature>
<sequence length="214" mass="23714">MVVKVHQFCMVMLTFKCVSAVPPVSAAGLGDGLESVSQFFQLCGNLSAGGWTIGCSQLELCGCALREVSVSIQRDREAQEMPISCRVGEILLMDGASLQTPPHLVQGLCIYDVVWLRGAGTSTSPCLHLNATMHWDYPPELVRHFRVYWRRIPPGQLALMGRAYSNLYRVTELEVPEAPGLLELVVEPVIRKGFPLPESHWGRRSLSYTEAKTK</sequence>
<accession>A0A6I9P521</accession>
<gene>
    <name evidence="4" type="primary">LOC104956773</name>
</gene>
<reference evidence="4" key="1">
    <citation type="submission" date="2025-08" db="UniProtKB">
        <authorList>
            <consortium name="RefSeq"/>
        </authorList>
    </citation>
    <scope>IDENTIFICATION</scope>
    <source>
        <tissue evidence="4">Muscle</tissue>
    </source>
</reference>
<evidence type="ECO:0000313" key="4">
    <source>
        <dbReference type="RefSeq" id="XP_010782610.1"/>
    </source>
</evidence>
<evidence type="ECO:0000256" key="1">
    <source>
        <dbReference type="SAM" id="SignalP"/>
    </source>
</evidence>
<dbReference type="Proteomes" id="UP000504611">
    <property type="component" value="Unplaced"/>
</dbReference>
<dbReference type="InterPro" id="IPR057882">
    <property type="entry name" value="ENGase_C"/>
</dbReference>
<protein>
    <submittedName>
        <fullName evidence="4">Cytosolic endo-beta-N-acetylglucosaminidase-like</fullName>
    </submittedName>
</protein>
<keyword evidence="3" id="KW-1185">Reference proteome</keyword>
<dbReference type="AlphaFoldDB" id="A0A6I9P521"/>
<dbReference type="Pfam" id="PF25529">
    <property type="entry name" value="Ig_ENGASE1_C"/>
    <property type="match status" value="1"/>
</dbReference>
<dbReference type="RefSeq" id="XP_010782610.1">
    <property type="nucleotide sequence ID" value="XM_010784308.1"/>
</dbReference>
<keyword evidence="1" id="KW-0732">Signal</keyword>
<feature type="signal peptide" evidence="1">
    <location>
        <begin position="1"/>
        <end position="20"/>
    </location>
</feature>
<proteinExistence type="predicted"/>